<reference evidence="2 3" key="1">
    <citation type="submission" date="2024-09" db="EMBL/GenBank/DDBJ databases">
        <authorList>
            <person name="Sun Q."/>
            <person name="Mori K."/>
        </authorList>
    </citation>
    <scope>NUCLEOTIDE SEQUENCE [LARGE SCALE GENOMIC DNA]</scope>
    <source>
        <strain evidence="2 3">TISTR 1856</strain>
    </source>
</reference>
<dbReference type="RefSeq" id="WP_380135989.1">
    <property type="nucleotide sequence ID" value="NZ_JBHLUI010000003.1"/>
</dbReference>
<dbReference type="InterPro" id="IPR005531">
    <property type="entry name" value="Asp23"/>
</dbReference>
<proteinExistence type="inferred from homology"/>
<gene>
    <name evidence="2" type="ORF">ACFFVI_06745</name>
</gene>
<keyword evidence="3" id="KW-1185">Reference proteome</keyword>
<evidence type="ECO:0000256" key="1">
    <source>
        <dbReference type="ARBA" id="ARBA00005721"/>
    </source>
</evidence>
<dbReference type="Proteomes" id="UP001589748">
    <property type="component" value="Unassembled WGS sequence"/>
</dbReference>
<evidence type="ECO:0000313" key="2">
    <source>
        <dbReference type="EMBL" id="MFB9376662.1"/>
    </source>
</evidence>
<comment type="similarity">
    <text evidence="1">Belongs to the asp23 family.</text>
</comment>
<name>A0ABV5LRI1_9ACTN</name>
<evidence type="ECO:0000313" key="3">
    <source>
        <dbReference type="Proteomes" id="UP001589748"/>
    </source>
</evidence>
<dbReference type="Pfam" id="PF03780">
    <property type="entry name" value="Asp23"/>
    <property type="match status" value="1"/>
</dbReference>
<sequence>MAELTATAPLVHLEPADRGGLQVSDRAVAKIATAAALQVDGVAPRDATRPPTESLAGAVSATKAVLTRPYPRVSVTVAGHRARASVEIETLWPRPAAQVAAAVRDRVAAALHDLADLQVDGVDVTVAAVVRGTPRAERRIR</sequence>
<comment type="caution">
    <text evidence="2">The sequence shown here is derived from an EMBL/GenBank/DDBJ whole genome shotgun (WGS) entry which is preliminary data.</text>
</comment>
<protein>
    <submittedName>
        <fullName evidence="2">Asp23/Gls24 family envelope stress response protein</fullName>
    </submittedName>
</protein>
<organism evidence="2 3">
    <name type="scientific">Kineococcus gynurae</name>
    <dbReference type="NCBI Taxonomy" id="452979"/>
    <lineage>
        <taxon>Bacteria</taxon>
        <taxon>Bacillati</taxon>
        <taxon>Actinomycetota</taxon>
        <taxon>Actinomycetes</taxon>
        <taxon>Kineosporiales</taxon>
        <taxon>Kineosporiaceae</taxon>
        <taxon>Kineococcus</taxon>
    </lineage>
</organism>
<dbReference type="EMBL" id="JBHMDM010000004">
    <property type="protein sequence ID" value="MFB9376662.1"/>
    <property type="molecule type" value="Genomic_DNA"/>
</dbReference>
<accession>A0ABV5LRI1</accession>